<dbReference type="RefSeq" id="WP_270080936.1">
    <property type="nucleotide sequence ID" value="NZ_CP115300.1"/>
</dbReference>
<dbReference type="Proteomes" id="UP001212326">
    <property type="component" value="Chromosome"/>
</dbReference>
<sequence>MQFVDGENRARRFLLDGAVTVWHSVEHQWGSGHPVTDRGAARWHTPAAHTLTGDPAFHDAAEERLPWLPAFGGRPAHTADPLANDQDWHLVL</sequence>
<proteinExistence type="predicted"/>
<gene>
    <name evidence="1" type="ORF">O1G22_09505</name>
</gene>
<reference evidence="1 2" key="1">
    <citation type="submission" date="2022-12" db="EMBL/GenBank/DDBJ databases">
        <authorList>
            <person name="Mo P."/>
        </authorList>
    </citation>
    <scope>NUCLEOTIDE SEQUENCE [LARGE SCALE GENOMIC DNA]</scope>
    <source>
        <strain evidence="1 2">HUAS 2-6</strain>
    </source>
</reference>
<keyword evidence="2" id="KW-1185">Reference proteome</keyword>
<organism evidence="1 2">
    <name type="scientific">Streptomyces camelliae</name>
    <dbReference type="NCBI Taxonomy" id="3004093"/>
    <lineage>
        <taxon>Bacteria</taxon>
        <taxon>Bacillati</taxon>
        <taxon>Actinomycetota</taxon>
        <taxon>Actinomycetes</taxon>
        <taxon>Kitasatosporales</taxon>
        <taxon>Streptomycetaceae</taxon>
        <taxon>Streptomyces</taxon>
    </lineage>
</organism>
<name>A0ABY7P2J1_9ACTN</name>
<accession>A0ABY7P2J1</accession>
<protein>
    <submittedName>
        <fullName evidence="1">Uncharacterized protein</fullName>
    </submittedName>
</protein>
<dbReference type="EMBL" id="CP115300">
    <property type="protein sequence ID" value="WBO63041.1"/>
    <property type="molecule type" value="Genomic_DNA"/>
</dbReference>
<evidence type="ECO:0000313" key="1">
    <source>
        <dbReference type="EMBL" id="WBO63041.1"/>
    </source>
</evidence>
<evidence type="ECO:0000313" key="2">
    <source>
        <dbReference type="Proteomes" id="UP001212326"/>
    </source>
</evidence>